<dbReference type="InParanoid" id="A0A671EIR8"/>
<reference evidence="3" key="5">
    <citation type="submission" date="2025-09" db="UniProtKB">
        <authorList>
            <consortium name="Ensembl"/>
        </authorList>
    </citation>
    <scope>IDENTIFICATION</scope>
</reference>
<dbReference type="Ensembl" id="ENSRFET00010011309.1">
    <property type="protein sequence ID" value="ENSRFEP00010010342.1"/>
    <property type="gene ID" value="ENSRFEG00010007022.1"/>
</dbReference>
<dbReference type="PANTHER" id="PTHR37367">
    <property type="entry name" value="CHROMOSOME 4 OPEN READING FRAME 3"/>
    <property type="match status" value="1"/>
</dbReference>
<feature type="compositionally biased region" description="Basic and acidic residues" evidence="1">
    <location>
        <begin position="90"/>
        <end position="100"/>
    </location>
</feature>
<evidence type="ECO:0000313" key="4">
    <source>
        <dbReference type="Proteomes" id="UP000472240"/>
    </source>
</evidence>
<feature type="region of interest" description="Disordered" evidence="1">
    <location>
        <begin position="1"/>
        <end position="70"/>
    </location>
</feature>
<dbReference type="AlphaFoldDB" id="A0A671EIR8"/>
<keyword evidence="4" id="KW-1185">Reference proteome</keyword>
<name>A0A671EIR8_RHIFE</name>
<dbReference type="PANTHER" id="PTHR37367:SF1">
    <property type="entry name" value="CHROMOSOME 4 OPEN READING FRAME 3"/>
    <property type="match status" value="1"/>
</dbReference>
<sequence>GRLQAERGVTALPLALPDRSHGGSGPRAAPARWQGGHSPLPGRGLAPARRPRSAPFWPGERGSARRAGFPAARTASRGWCAMEGGAAAGDGRDGPRERRGLGGAARPEQNHRVQPPSAAGRFSKHSYWLDLWLFVLVDLALFLFVYLLP</sequence>
<dbReference type="GeneTree" id="ENSGT00530000064570"/>
<evidence type="ECO:0000313" key="3">
    <source>
        <dbReference type="Ensembl" id="ENSRFEP00010010342.1"/>
    </source>
</evidence>
<reference evidence="4" key="3">
    <citation type="submission" date="2018-12" db="EMBL/GenBank/DDBJ databases">
        <title>G10K-VGP greater horseshoe bat female genome, primary haplotype.</title>
        <authorList>
            <person name="Teeling E."/>
            <person name="Myers G."/>
            <person name="Vernes S."/>
            <person name="Pippel M."/>
            <person name="Winkler S."/>
            <person name="Fedrigo O."/>
            <person name="Rhie A."/>
            <person name="Koren S."/>
            <person name="Phillippy A."/>
            <person name="Lewin H."/>
            <person name="Damas J."/>
            <person name="Howe K."/>
            <person name="Mountcastle J."/>
            <person name="Jarvis E.D."/>
        </authorList>
    </citation>
    <scope>NUCLEOTIDE SEQUENCE [LARGE SCALE GENOMIC DNA]</scope>
</reference>
<feature type="compositionally biased region" description="Low complexity" evidence="1">
    <location>
        <begin position="39"/>
        <end position="48"/>
    </location>
</feature>
<protein>
    <recommendedName>
        <fullName evidence="5">HCV F-transactivated protein 1</fullName>
    </recommendedName>
</protein>
<evidence type="ECO:0000256" key="1">
    <source>
        <dbReference type="SAM" id="MobiDB-lite"/>
    </source>
</evidence>
<feature type="region of interest" description="Disordered" evidence="1">
    <location>
        <begin position="83"/>
        <end position="117"/>
    </location>
</feature>
<dbReference type="Pfam" id="PF17696">
    <property type="entry name" value="ALN"/>
    <property type="match status" value="1"/>
</dbReference>
<reference evidence="3" key="4">
    <citation type="submission" date="2025-08" db="UniProtKB">
        <authorList>
            <consortium name="Ensembl"/>
        </authorList>
    </citation>
    <scope>IDENTIFICATION</scope>
</reference>
<reference evidence="3 4" key="1">
    <citation type="journal article" date="2015" name="Annu Rev Anim Biosci">
        <title>The Genome 10K Project: a way forward.</title>
        <authorList>
            <person name="Koepfli K.P."/>
            <person name="Paten B."/>
            <person name="O'Brien S.J."/>
            <person name="Koepfli K.P."/>
            <person name="Paten B."/>
            <person name="Antunes A."/>
            <person name="Belov K."/>
            <person name="Bustamante C."/>
            <person name="Castoe T.A."/>
            <person name="Clawson H."/>
            <person name="Crawford A.J."/>
            <person name="Diekhans M."/>
            <person name="Distel D."/>
            <person name="Durbin R."/>
            <person name="Earl D."/>
            <person name="Fujita M.K."/>
            <person name="Gamble T."/>
            <person name="Georges A."/>
            <person name="Gemmell N."/>
            <person name="Gilbert M.T."/>
            <person name="Graves J.M."/>
            <person name="Green R.E."/>
            <person name="Hickey G."/>
            <person name="Jarvis E.D."/>
            <person name="Johnson W."/>
            <person name="Komissarov A."/>
            <person name="Korf I."/>
            <person name="Kuhn R."/>
            <person name="Larkin D.M."/>
            <person name="Lewin H."/>
            <person name="Lopez J.V."/>
            <person name="Ma J."/>
            <person name="Marques-Bonet T."/>
            <person name="Miller W."/>
            <person name="Murphy R."/>
            <person name="Pevzner P."/>
            <person name="Shapiro B."/>
            <person name="Steiner C."/>
            <person name="Tamazian G."/>
            <person name="Venkatesh B."/>
            <person name="Wang J."/>
            <person name="Wayne R."/>
            <person name="Wiley E."/>
            <person name="Yang H."/>
            <person name="Zhang G."/>
            <person name="Haussler D."/>
            <person name="Ryder O."/>
            <person name="O'Brien S.J."/>
        </authorList>
    </citation>
    <scope>NUCLEOTIDE SEQUENCE</scope>
</reference>
<organism evidence="3 4">
    <name type="scientific">Rhinolophus ferrumequinum</name>
    <name type="common">Greater horseshoe bat</name>
    <dbReference type="NCBI Taxonomy" id="59479"/>
    <lineage>
        <taxon>Eukaryota</taxon>
        <taxon>Metazoa</taxon>
        <taxon>Chordata</taxon>
        <taxon>Craniata</taxon>
        <taxon>Vertebrata</taxon>
        <taxon>Euteleostomi</taxon>
        <taxon>Mammalia</taxon>
        <taxon>Eutheria</taxon>
        <taxon>Laurasiatheria</taxon>
        <taxon>Chiroptera</taxon>
        <taxon>Yinpterochiroptera</taxon>
        <taxon>Rhinolophoidea</taxon>
        <taxon>Rhinolophidae</taxon>
        <taxon>Rhinolophinae</taxon>
        <taxon>Rhinolophus</taxon>
    </lineage>
</organism>
<keyword evidence="2" id="KW-0812">Transmembrane</keyword>
<dbReference type="InterPro" id="IPR038780">
    <property type="entry name" value="ALN"/>
</dbReference>
<keyword evidence="2" id="KW-1133">Transmembrane helix</keyword>
<accession>A0A671EIR8</accession>
<dbReference type="Proteomes" id="UP000472240">
    <property type="component" value="Chromosome 18"/>
</dbReference>
<proteinExistence type="predicted"/>
<reference evidence="3 4" key="2">
    <citation type="journal article" date="2018" name="Annu Rev Anim Biosci">
        <title>Bat Biology, Genomes, and the Bat1K Project: To Generate Chromosome-Level Genomes for All Living Bat Species.</title>
        <authorList>
            <person name="Teeling E.C."/>
            <person name="Vernes S.C."/>
            <person name="Davalos L.M."/>
            <person name="Ray D.A."/>
            <person name="Gilbert M.T.P."/>
            <person name="Myers E."/>
        </authorList>
    </citation>
    <scope>NUCLEOTIDE SEQUENCE</scope>
</reference>
<evidence type="ECO:0008006" key="5">
    <source>
        <dbReference type="Google" id="ProtNLM"/>
    </source>
</evidence>
<keyword evidence="2" id="KW-0472">Membrane</keyword>
<evidence type="ECO:0000256" key="2">
    <source>
        <dbReference type="SAM" id="Phobius"/>
    </source>
</evidence>
<feature type="transmembrane region" description="Helical" evidence="2">
    <location>
        <begin position="127"/>
        <end position="148"/>
    </location>
</feature>